<protein>
    <submittedName>
        <fullName evidence="6">NRPS-like enzyme</fullName>
    </submittedName>
</protein>
<dbReference type="InterPro" id="IPR036736">
    <property type="entry name" value="ACP-like_sf"/>
</dbReference>
<dbReference type="CDD" id="cd05235">
    <property type="entry name" value="SDR_e1"/>
    <property type="match status" value="1"/>
</dbReference>
<dbReference type="InterPro" id="IPR045851">
    <property type="entry name" value="AMP-bd_C_sf"/>
</dbReference>
<proteinExistence type="inferred from homology"/>
<dbReference type="OrthoDB" id="408177at2759"/>
<keyword evidence="7" id="KW-1185">Reference proteome</keyword>
<keyword evidence="2" id="KW-0597">Phosphoprotein</keyword>
<dbReference type="SUPFAM" id="SSF47336">
    <property type="entry name" value="ACP-like"/>
    <property type="match status" value="1"/>
</dbReference>
<dbReference type="InterPro" id="IPR036291">
    <property type="entry name" value="NAD(P)-bd_dom_sf"/>
</dbReference>
<dbReference type="GeneID" id="37069620"/>
<evidence type="ECO:0000256" key="3">
    <source>
        <dbReference type="ARBA" id="ARBA00029454"/>
    </source>
</evidence>
<dbReference type="SUPFAM" id="SSF51735">
    <property type="entry name" value="NAD(P)-binding Rossmann-fold domains"/>
    <property type="match status" value="1"/>
</dbReference>
<evidence type="ECO:0000256" key="4">
    <source>
        <dbReference type="SAM" id="MobiDB-lite"/>
    </source>
</evidence>
<evidence type="ECO:0000256" key="2">
    <source>
        <dbReference type="ARBA" id="ARBA00022553"/>
    </source>
</evidence>
<dbReference type="PROSITE" id="PS50075">
    <property type="entry name" value="CARRIER"/>
    <property type="match status" value="1"/>
</dbReference>
<evidence type="ECO:0000313" key="6">
    <source>
        <dbReference type="EMBL" id="PWY90216.1"/>
    </source>
</evidence>
<dbReference type="InterPro" id="IPR020845">
    <property type="entry name" value="AMP-binding_CS"/>
</dbReference>
<feature type="domain" description="Carrier" evidence="5">
    <location>
        <begin position="534"/>
        <end position="611"/>
    </location>
</feature>
<comment type="caution">
    <text evidence="6">The sequence shown here is derived from an EMBL/GenBank/DDBJ whole genome shotgun (WGS) entry which is preliminary data.</text>
</comment>
<dbReference type="Gene3D" id="2.30.38.10">
    <property type="entry name" value="Luciferase, Domain 3"/>
    <property type="match status" value="1"/>
</dbReference>
<comment type="similarity">
    <text evidence="3">Belongs to the NRP synthetase family.</text>
</comment>
<dbReference type="Proteomes" id="UP000247233">
    <property type="component" value="Unassembled WGS sequence"/>
</dbReference>
<dbReference type="Gene3D" id="1.10.1200.10">
    <property type="entry name" value="ACP-like"/>
    <property type="match status" value="1"/>
</dbReference>
<dbReference type="InterPro" id="IPR009081">
    <property type="entry name" value="PP-bd_ACP"/>
</dbReference>
<dbReference type="STRING" id="1448321.A0A317WV34"/>
<dbReference type="Gene3D" id="3.30.300.30">
    <property type="match status" value="1"/>
</dbReference>
<dbReference type="EMBL" id="MSFL01000003">
    <property type="protein sequence ID" value="PWY90216.1"/>
    <property type="molecule type" value="Genomic_DNA"/>
</dbReference>
<evidence type="ECO:0000259" key="5">
    <source>
        <dbReference type="PROSITE" id="PS50075"/>
    </source>
</evidence>
<dbReference type="Gene3D" id="3.40.50.980">
    <property type="match status" value="2"/>
</dbReference>
<dbReference type="PANTHER" id="PTHR44845">
    <property type="entry name" value="CARRIER DOMAIN-CONTAINING PROTEIN"/>
    <property type="match status" value="1"/>
</dbReference>
<dbReference type="Pfam" id="PF07993">
    <property type="entry name" value="NAD_binding_4"/>
    <property type="match status" value="1"/>
</dbReference>
<dbReference type="InterPro" id="IPR010080">
    <property type="entry name" value="Thioester_reductase-like_dom"/>
</dbReference>
<accession>A0A317WV34</accession>
<keyword evidence="1" id="KW-0596">Phosphopantetheine</keyword>
<name>A0A317WV34_9EURO</name>
<dbReference type="Pfam" id="PF00550">
    <property type="entry name" value="PP-binding"/>
    <property type="match status" value="1"/>
</dbReference>
<dbReference type="InterPro" id="IPR013120">
    <property type="entry name" value="FAR_NAD-bd"/>
</dbReference>
<evidence type="ECO:0000256" key="1">
    <source>
        <dbReference type="ARBA" id="ARBA00022450"/>
    </source>
</evidence>
<evidence type="ECO:0000313" key="7">
    <source>
        <dbReference type="Proteomes" id="UP000247233"/>
    </source>
</evidence>
<reference evidence="6 7" key="1">
    <citation type="submission" date="2016-12" db="EMBL/GenBank/DDBJ databases">
        <title>The genomes of Aspergillus section Nigri reveals drivers in fungal speciation.</title>
        <authorList>
            <consortium name="DOE Joint Genome Institute"/>
            <person name="Vesth T.C."/>
            <person name="Nybo J."/>
            <person name="Theobald S."/>
            <person name="Brandl J."/>
            <person name="Frisvad J.C."/>
            <person name="Nielsen K.F."/>
            <person name="Lyhne E.K."/>
            <person name="Kogle M.E."/>
            <person name="Kuo A."/>
            <person name="Riley R."/>
            <person name="Clum A."/>
            <person name="Nolan M."/>
            <person name="Lipzen A."/>
            <person name="Salamov A."/>
            <person name="Henrissat B."/>
            <person name="Wiebenga A."/>
            <person name="De Vries R.P."/>
            <person name="Grigoriev I.V."/>
            <person name="Mortensen U.H."/>
            <person name="Andersen M.R."/>
            <person name="Baker S.E."/>
        </authorList>
    </citation>
    <scope>NUCLEOTIDE SEQUENCE [LARGE SCALE GENOMIC DNA]</scope>
    <source>
        <strain evidence="6 7">CBS 117.55</strain>
    </source>
</reference>
<dbReference type="RefSeq" id="XP_025403047.1">
    <property type="nucleotide sequence ID" value="XM_025547383.1"/>
</dbReference>
<dbReference type="NCBIfam" id="TIGR01746">
    <property type="entry name" value="Thioester-redct"/>
    <property type="match status" value="1"/>
</dbReference>
<feature type="region of interest" description="Disordered" evidence="4">
    <location>
        <begin position="509"/>
        <end position="536"/>
    </location>
</feature>
<dbReference type="PANTHER" id="PTHR44845:SF6">
    <property type="entry name" value="BETA-ALANINE-ACTIVATING ENZYME"/>
    <property type="match status" value="1"/>
</dbReference>
<gene>
    <name evidence="6" type="ORF">BO70DRAFT_415774</name>
</gene>
<dbReference type="PROSITE" id="PS00455">
    <property type="entry name" value="AMP_BINDING"/>
    <property type="match status" value="1"/>
</dbReference>
<dbReference type="Gene3D" id="3.40.50.720">
    <property type="entry name" value="NAD(P)-binding Rossmann-like Domain"/>
    <property type="match status" value="1"/>
</dbReference>
<sequence length="1025" mass="113098">MSPFLNTDKANPDADLGLAERLHQQAEVCGSTVAVEHGRYQLTYAELDRKALFLGDQINSLSQGESAPVGIIAPRSLDHVVSQVAVIYSGRACVPLDNRLPDEMLTRMLQKLGTSLVVTDVRQQHRLPSLRHLVVDHRMIPDPESVLSPSRNGPRARSFVFHTSGTTGEPKAVEGFAEGVISLCLDPRQVIRKGQRVGHACNIIFDVCVLDIWGSLLNGATMVVIPMDVVLDPTALGSFITEKELNLLQLPTSILAIMAHACPGALSTLDVLVTGGEAINCRSIQSIFDAGAPGRIINAYGPTEASVYMMYHEVSEEDARKGEIPVGRPFDYVDVFLVDDNLSPVQPGEAGELLISGVCVAGGYIGEPEKTAQSFVKVPQLGRKTPMYRTGDLMRVDEAGLYHFLGRKDNQIKVRGQRVELEALESTLLKTSLVSAAVVVKIKPEEFDRGEFLLAYCVPSSPDISAGVILKSYMEQAPHLMVPRLELIDVLPLQPTGKADRKTLEQRYRERLKRSQPKGDQADEAPPFQGNGADEPGDVASRLERIWITAFGLPVDHLKAKDDFVAMGGTSLMAATMIPRIHEAFGVSLRSQQLYENTSFDQLTHLVTDLQANGDDRAIQEEQQAWLQDSTLGQHLRPIEGTVPNWPDEGRIFLTGATGFVGIFLLAALARRSDVEKVACLVRAEDEPSARRRLEEALHKYSLSADMAKVIALPGHLDQAQLGLSPEEYDAYAEWSSVVFHLGAKVSYVAPYASHRQPNVLGTVHILDFCTHRRPKALHYSSTITSYGPTGYVTGAKLLPEDERPAAHVAALPYDMGYSQSQYVAEGLVWAAIDQGLPIAIYRPGFVLGESGICNPDDFISRLFMTCMDMGLYPILPGQRKEFVPVDFVVDAMLHISTKLSSLGHAYNLVHPHLDDAISTNGSFELLNELSPYQMRAIPYDQWVDALSGRVGDSMQPLTPMLRERVFDQKTRWEVWEHMPEYGRDNMRRALQDAPEVLNCRAIETVFQRSLQSWMPCCGRKSVPN</sequence>
<organism evidence="6 7">
    <name type="scientific">Aspergillus heteromorphus CBS 117.55</name>
    <dbReference type="NCBI Taxonomy" id="1448321"/>
    <lineage>
        <taxon>Eukaryota</taxon>
        <taxon>Fungi</taxon>
        <taxon>Dikarya</taxon>
        <taxon>Ascomycota</taxon>
        <taxon>Pezizomycotina</taxon>
        <taxon>Eurotiomycetes</taxon>
        <taxon>Eurotiomycetidae</taxon>
        <taxon>Eurotiales</taxon>
        <taxon>Aspergillaceae</taxon>
        <taxon>Aspergillus</taxon>
        <taxon>Aspergillus subgen. Circumdati</taxon>
    </lineage>
</organism>
<dbReference type="SUPFAM" id="SSF56801">
    <property type="entry name" value="Acetyl-CoA synthetase-like"/>
    <property type="match status" value="1"/>
</dbReference>
<dbReference type="VEuPathDB" id="FungiDB:BO70DRAFT_415774"/>
<dbReference type="CDD" id="cd05930">
    <property type="entry name" value="A_NRPS"/>
    <property type="match status" value="1"/>
</dbReference>
<dbReference type="InterPro" id="IPR000873">
    <property type="entry name" value="AMP-dep_synth/lig_dom"/>
</dbReference>
<dbReference type="AlphaFoldDB" id="A0A317WV34"/>
<dbReference type="Pfam" id="PF00501">
    <property type="entry name" value="AMP-binding"/>
    <property type="match status" value="1"/>
</dbReference>